<dbReference type="Proteomes" id="UP000789702">
    <property type="component" value="Unassembled WGS sequence"/>
</dbReference>
<protein>
    <submittedName>
        <fullName evidence="1">16054_t:CDS:1</fullName>
    </submittedName>
</protein>
<evidence type="ECO:0000313" key="2">
    <source>
        <dbReference type="Proteomes" id="UP000789702"/>
    </source>
</evidence>
<keyword evidence="2" id="KW-1185">Reference proteome</keyword>
<evidence type="ECO:0000313" key="1">
    <source>
        <dbReference type="EMBL" id="CAG8587304.1"/>
    </source>
</evidence>
<name>A0ACA9MG27_9GLOM</name>
<sequence>SEFVFVQNNNNSNLAMQQQIPEHIRQSIPRVNQNMVQRPHQINSQSQQTSLMPNSLLSHSMSQNVMTQEMSQNINRQRQPQHVMPNFSQIWQEQETIAQNMPQQQELLQPQNASSQLTSQQIQIPQQMRYSQQISNVPPPQTPNILHAQIPRQINNGLAMQSLNQQQQMEKQLRPAQQQMPYQTWQPVLMYSQDVNRKASQQMLMSCNMPRQFIPQPMPQQNPQRMMQRPWQTIPSQTNNQFLSYEPTQQFAWQQQPNVAMYNPWNNQQQMSGQIDNQMGSQIQINSQIGWY</sequence>
<organism evidence="1 2">
    <name type="scientific">Dentiscutata heterogama</name>
    <dbReference type="NCBI Taxonomy" id="1316150"/>
    <lineage>
        <taxon>Eukaryota</taxon>
        <taxon>Fungi</taxon>
        <taxon>Fungi incertae sedis</taxon>
        <taxon>Mucoromycota</taxon>
        <taxon>Glomeromycotina</taxon>
        <taxon>Glomeromycetes</taxon>
        <taxon>Diversisporales</taxon>
        <taxon>Gigasporaceae</taxon>
        <taxon>Dentiscutata</taxon>
    </lineage>
</organism>
<dbReference type="EMBL" id="CAJVPU010008738">
    <property type="protein sequence ID" value="CAG8587304.1"/>
    <property type="molecule type" value="Genomic_DNA"/>
</dbReference>
<feature type="non-terminal residue" evidence="1">
    <location>
        <position position="1"/>
    </location>
</feature>
<accession>A0ACA9MG27</accession>
<comment type="caution">
    <text evidence="1">The sequence shown here is derived from an EMBL/GenBank/DDBJ whole genome shotgun (WGS) entry which is preliminary data.</text>
</comment>
<reference evidence="1" key="1">
    <citation type="submission" date="2021-06" db="EMBL/GenBank/DDBJ databases">
        <authorList>
            <person name="Kallberg Y."/>
            <person name="Tangrot J."/>
            <person name="Rosling A."/>
        </authorList>
    </citation>
    <scope>NUCLEOTIDE SEQUENCE</scope>
    <source>
        <strain evidence="1">IL203A</strain>
    </source>
</reference>
<gene>
    <name evidence="1" type="ORF">DHETER_LOCUS6718</name>
</gene>
<proteinExistence type="predicted"/>